<dbReference type="CDD" id="cd18034">
    <property type="entry name" value="DEXHc_dicer"/>
    <property type="match status" value="1"/>
</dbReference>
<dbReference type="PANTHER" id="PTHR14950:SF37">
    <property type="entry name" value="ENDORIBONUCLEASE DICER"/>
    <property type="match status" value="1"/>
</dbReference>
<feature type="compositionally biased region" description="Polar residues" evidence="13">
    <location>
        <begin position="1762"/>
        <end position="1774"/>
    </location>
</feature>
<feature type="region of interest" description="Disordered" evidence="13">
    <location>
        <begin position="109"/>
        <end position="140"/>
    </location>
</feature>
<dbReference type="Pfam" id="PF00636">
    <property type="entry name" value="Ribonuclease_3"/>
    <property type="match status" value="2"/>
</dbReference>
<dbReference type="InterPro" id="IPR014720">
    <property type="entry name" value="dsRBD_dom"/>
</dbReference>
<organism evidence="19 20">
    <name type="scientific">Ustilago trichophora</name>
    <dbReference type="NCBI Taxonomy" id="86804"/>
    <lineage>
        <taxon>Eukaryota</taxon>
        <taxon>Fungi</taxon>
        <taxon>Dikarya</taxon>
        <taxon>Basidiomycota</taxon>
        <taxon>Ustilaginomycotina</taxon>
        <taxon>Ustilaginomycetes</taxon>
        <taxon>Ustilaginales</taxon>
        <taxon>Ustilaginaceae</taxon>
        <taxon>Ustilago</taxon>
    </lineage>
</organism>
<comment type="cofactor">
    <cofactor evidence="2">
        <name>Mg(2+)</name>
        <dbReference type="ChEBI" id="CHEBI:18420"/>
    </cofactor>
</comment>
<keyword evidence="10 12" id="KW-0694">RNA-binding</keyword>
<evidence type="ECO:0000259" key="18">
    <source>
        <dbReference type="PROSITE" id="PS51327"/>
    </source>
</evidence>
<evidence type="ECO:0000313" key="20">
    <source>
        <dbReference type="Proteomes" id="UP000324022"/>
    </source>
</evidence>
<dbReference type="CDD" id="cd00593">
    <property type="entry name" value="RIBOc"/>
    <property type="match status" value="2"/>
</dbReference>
<evidence type="ECO:0000256" key="11">
    <source>
        <dbReference type="ARBA" id="ARBA00023211"/>
    </source>
</evidence>
<keyword evidence="4" id="KW-0677">Repeat</keyword>
<evidence type="ECO:0000259" key="14">
    <source>
        <dbReference type="PROSITE" id="PS50137"/>
    </source>
</evidence>
<feature type="region of interest" description="Disordered" evidence="13">
    <location>
        <begin position="57"/>
        <end position="80"/>
    </location>
</feature>
<dbReference type="Proteomes" id="UP000324022">
    <property type="component" value="Unassembled WGS sequence"/>
</dbReference>
<evidence type="ECO:0000259" key="16">
    <source>
        <dbReference type="PROSITE" id="PS51192"/>
    </source>
</evidence>
<dbReference type="GO" id="GO:0004386">
    <property type="term" value="F:helicase activity"/>
    <property type="evidence" value="ECO:0007669"/>
    <property type="project" value="UniProtKB-KW"/>
</dbReference>
<dbReference type="SUPFAM" id="SSF69065">
    <property type="entry name" value="RNase III domain-like"/>
    <property type="match status" value="2"/>
</dbReference>
<dbReference type="SUPFAM" id="SSF54768">
    <property type="entry name" value="dsRNA-binding domain-like"/>
    <property type="match status" value="1"/>
</dbReference>
<dbReference type="Pfam" id="PF00271">
    <property type="entry name" value="Helicase_C"/>
    <property type="match status" value="1"/>
</dbReference>
<dbReference type="InterPro" id="IPR038248">
    <property type="entry name" value="Dicer_dimer_sf"/>
</dbReference>
<sequence length="1833" mass="204099">MSRRGNHKMRQAQFAHAHAVCAPLDSSSQHAGADGEGSADEPAFRTVKQTYEAHFSDTYPRAMDLPPSSSDFPPPSNLDTELLHTTAPVQLSQHLSALQISETMTKRTRGLEESPGAGQYDTPTSSPDTTPSPPEQDDRRKRQRIIDHISAQTSVDPSDQLRSDQLACIPRSYQLELAELAKSGNVLVCLDTGSGKTLISVLLLQHVHQQSIEPPLSPPSGSHASAFERRKVSFFLVNLVPLVHQQSSVIAGNSNLSVGKLYGELKDTIRGKNNKLTVDTWREPQWSALLASHQVIVSTAQCFLDALIHGFVKMDHLNLLIFDEVHHALKNHPFFRIMKYYRLAPVHQRPKIFGMTASPIFTSTGEFDEASRYLQKTMDARIHTVSNETLQSLKEVKQKPEEMVVEYDSYNTVLDDEEDGAQLSELSLEMIATFGKSPDGDDDVVLDPVTEHFEKEVRPKLEYTMRHLGPLGCDLLWHSTLLEYRSRARKWVNIHRDKRTLVSDDWIVDASMRTSTLTPPESQGSSSGDGGSPGSGSQSTGSGSRLGLGLAVAHLSTNSELNQRILLHMRSQPTLPNTLSLDANNVSPKVLRLIETLKCFEPSKAEFCGIVFVERRQTATLLVELIKRVPGLEFIHPEFLLGHENGNASGGAPGMDWHDQVQALNRFRRRNPTNLLVATSIAEEGLDIQAANLVIRFDLFNRHISFLQSRGRARAKESRFIIMAETGNRDHAQAILNAFNTEANRSTWLKGIAENHDAEYWEEEWLQKLRVEADHDVEAGEEECIFEEATGARLFAEDAPTLISHYAATLHTEYLQDAVLAYKMEVAEEGFGDAKMFNCVLELPSTSAVRRVESGECRSKKSAKRMAAFKACQQLRELGELDEWLLPKLIDRSEVKRANSAGGKVNPHHKAWRGSGKPIDVPVKKMDGWARFVASRDAGEEEGKGVYHAIFLPLDDFDGSFQPLVLLTRGGALPETKLLKLLHSSGRLKDVRPKSLGAIASLSNDDVEAATRFTRFVFKLIGRKDPHRVHGKSKDSTSRSDDRDGEPTVLVLPVRRVAGVTKVQTASDVESDFPPSLDRAPFDLSESQLQGRVLVRQHSYHSHSLYRFNRIRPDLTPNSPLASNDTDTYLTQHLRMYGRFHSTRSIPPEDMSTVLSLELANMPLLEVTKMAKVQNLLSPTPAQQRDTRPTSASRLIVPYFYLLHPLSLNLVQSVLLLPSILTRYDQLLLARACNADLFSGRIDTDLVLEALTSPSAGSGFDYERLEFLGDTFLKLVATCHTFTTHLSRTEAELHLANKGILTNVRLLNEARRLKLEKYGLFAGARIVAKRFVGPMAGEVGGRLVAEPGKEEMGVVVDDVEVVKGEDVDRIKEKTLSDITEALIGAALLTSGTSCALFICRTLHLIPGTILTLSDFNALLLDLKSQSVAESWQSRVSLSALHHLQHVFSHVYRYPHLGLEAFTHPSLLASVLPSYQRLEFLGDAWLDFYIVTRIYAQHDRLSPGELTALKGLLASNSTLSALGHRLGLHSYVASNSTVLCETIKHYARSLDTIVTALNESKDEAETEHGQYWQDLPSDVIVPKAIADVVEASFASIVVDSEFDETIAQRVFDRIFAPFYDAYCRFDRVRVRDAKRVVEFLFGIVRREVVVVDVAGSGGVRVVEVRTNLIELGMEREGEEEEERLVRAMLTEIKVELKVADMVVGRCEVLPKSAMHLTRAIGIVTEIEKLQHQLYFSSYLTASPSPQAVDDDDKDENDPDEPSQQDASQDKPSYTSPAQVVEQLDEFQHLLLELAQTIGWKYIFQSTSSPLDDDHGDAGRPYSLAQLRKFVLGEG</sequence>
<feature type="domain" description="DRBM" evidence="14">
    <location>
        <begin position="798"/>
        <end position="877"/>
    </location>
</feature>
<evidence type="ECO:0000256" key="13">
    <source>
        <dbReference type="SAM" id="MobiDB-lite"/>
    </source>
</evidence>
<dbReference type="GO" id="GO:0046872">
    <property type="term" value="F:metal ion binding"/>
    <property type="evidence" value="ECO:0007669"/>
    <property type="project" value="UniProtKB-KW"/>
</dbReference>
<evidence type="ECO:0000256" key="12">
    <source>
        <dbReference type="PROSITE-ProRule" id="PRU00657"/>
    </source>
</evidence>
<dbReference type="PROSITE" id="PS51327">
    <property type="entry name" value="DICER_DSRBF"/>
    <property type="match status" value="1"/>
</dbReference>
<evidence type="ECO:0000256" key="10">
    <source>
        <dbReference type="ARBA" id="ARBA00022884"/>
    </source>
</evidence>
<dbReference type="PROSITE" id="PS50137">
    <property type="entry name" value="DS_RBD"/>
    <property type="match status" value="1"/>
</dbReference>
<dbReference type="Gene3D" id="1.10.1520.10">
    <property type="entry name" value="Ribonuclease III domain"/>
    <property type="match status" value="2"/>
</dbReference>
<feature type="region of interest" description="Disordered" evidence="13">
    <location>
        <begin position="1743"/>
        <end position="1774"/>
    </location>
</feature>
<name>A0A5C3EMF5_9BASI</name>
<evidence type="ECO:0000256" key="3">
    <source>
        <dbReference type="ARBA" id="ARBA00022723"/>
    </source>
</evidence>
<keyword evidence="5" id="KW-0547">Nucleotide-binding</keyword>
<dbReference type="PANTHER" id="PTHR14950">
    <property type="entry name" value="DICER-RELATED"/>
    <property type="match status" value="1"/>
</dbReference>
<evidence type="ECO:0000259" key="17">
    <source>
        <dbReference type="PROSITE" id="PS51194"/>
    </source>
</evidence>
<dbReference type="SMART" id="SM00487">
    <property type="entry name" value="DEXDc"/>
    <property type="match status" value="1"/>
</dbReference>
<dbReference type="InterPro" id="IPR000999">
    <property type="entry name" value="RNase_III_dom"/>
</dbReference>
<dbReference type="PROSITE" id="PS51192">
    <property type="entry name" value="HELICASE_ATP_BIND_1"/>
    <property type="match status" value="1"/>
</dbReference>
<keyword evidence="8" id="KW-0067">ATP-binding</keyword>
<dbReference type="OrthoDB" id="416741at2759"/>
<dbReference type="GO" id="GO:0004525">
    <property type="term" value="F:ribonuclease III activity"/>
    <property type="evidence" value="ECO:0007669"/>
    <property type="project" value="InterPro"/>
</dbReference>
<feature type="domain" description="Helicase ATP-binding" evidence="16">
    <location>
        <begin position="177"/>
        <end position="377"/>
    </location>
</feature>
<dbReference type="Gene3D" id="3.40.50.300">
    <property type="entry name" value="P-loop containing nucleotide triphosphate hydrolases"/>
    <property type="match status" value="2"/>
</dbReference>
<evidence type="ECO:0000256" key="8">
    <source>
        <dbReference type="ARBA" id="ARBA00022840"/>
    </source>
</evidence>
<evidence type="ECO:0000313" key="19">
    <source>
        <dbReference type="EMBL" id="SPO31844.1"/>
    </source>
</evidence>
<evidence type="ECO:0000256" key="2">
    <source>
        <dbReference type="ARBA" id="ARBA00001946"/>
    </source>
</evidence>
<keyword evidence="20" id="KW-1185">Reference proteome</keyword>
<evidence type="ECO:0000256" key="5">
    <source>
        <dbReference type="ARBA" id="ARBA00022741"/>
    </source>
</evidence>
<dbReference type="GO" id="GO:0003723">
    <property type="term" value="F:RNA binding"/>
    <property type="evidence" value="ECO:0007669"/>
    <property type="project" value="UniProtKB-UniRule"/>
</dbReference>
<feature type="domain" description="Dicer dsRNA-binding fold" evidence="18">
    <location>
        <begin position="799"/>
        <end position="895"/>
    </location>
</feature>
<keyword evidence="11" id="KW-0464">Manganese</keyword>
<dbReference type="SUPFAM" id="SSF52540">
    <property type="entry name" value="P-loop containing nucleoside triphosphate hydrolases"/>
    <property type="match status" value="1"/>
</dbReference>
<dbReference type="PROSITE" id="PS00517">
    <property type="entry name" value="RNASE_3_1"/>
    <property type="match status" value="1"/>
</dbReference>
<dbReference type="InterPro" id="IPR001650">
    <property type="entry name" value="Helicase_C-like"/>
</dbReference>
<proteinExistence type="inferred from homology"/>
<evidence type="ECO:0000256" key="9">
    <source>
        <dbReference type="ARBA" id="ARBA00022842"/>
    </source>
</evidence>
<keyword evidence="7" id="KW-0347">Helicase</keyword>
<dbReference type="GO" id="GO:0006396">
    <property type="term" value="P:RNA processing"/>
    <property type="evidence" value="ECO:0007669"/>
    <property type="project" value="InterPro"/>
</dbReference>
<evidence type="ECO:0000256" key="6">
    <source>
        <dbReference type="ARBA" id="ARBA00022801"/>
    </source>
</evidence>
<feature type="domain" description="RNase III" evidence="15">
    <location>
        <begin position="1238"/>
        <end position="1391"/>
    </location>
</feature>
<feature type="domain" description="RNase III" evidence="15">
    <location>
        <begin position="1440"/>
        <end position="1600"/>
    </location>
</feature>
<feature type="domain" description="Helicase C-terminal" evidence="17">
    <location>
        <begin position="592"/>
        <end position="753"/>
    </location>
</feature>
<evidence type="ECO:0000259" key="15">
    <source>
        <dbReference type="PROSITE" id="PS50142"/>
    </source>
</evidence>
<dbReference type="Pfam" id="PF00270">
    <property type="entry name" value="DEAD"/>
    <property type="match status" value="1"/>
</dbReference>
<evidence type="ECO:0000256" key="4">
    <source>
        <dbReference type="ARBA" id="ARBA00022737"/>
    </source>
</evidence>
<keyword evidence="6" id="KW-0378">Hydrolase</keyword>
<dbReference type="GO" id="GO:0005524">
    <property type="term" value="F:ATP binding"/>
    <property type="evidence" value="ECO:0007669"/>
    <property type="project" value="UniProtKB-KW"/>
</dbReference>
<dbReference type="InterPro" id="IPR014001">
    <property type="entry name" value="Helicase_ATP-bd"/>
</dbReference>
<feature type="compositionally biased region" description="Basic and acidic residues" evidence="13">
    <location>
        <begin position="1032"/>
        <end position="1046"/>
    </location>
</feature>
<dbReference type="InterPro" id="IPR036389">
    <property type="entry name" value="RNase_III_sf"/>
</dbReference>
<dbReference type="SMART" id="SM00535">
    <property type="entry name" value="RIBOc"/>
    <property type="match status" value="2"/>
</dbReference>
<dbReference type="InterPro" id="IPR011545">
    <property type="entry name" value="DEAD/DEAH_box_helicase_dom"/>
</dbReference>
<comment type="similarity">
    <text evidence="12">Belongs to the helicase family. Dicer subfamily.</text>
</comment>
<keyword evidence="3" id="KW-0479">Metal-binding</keyword>
<reference evidence="19 20" key="1">
    <citation type="submission" date="2018-03" db="EMBL/GenBank/DDBJ databases">
        <authorList>
            <person name="Guldener U."/>
        </authorList>
    </citation>
    <scope>NUCLEOTIDE SEQUENCE [LARGE SCALE GENOMIC DNA]</scope>
    <source>
        <strain evidence="19 20">NBRC100155</strain>
    </source>
</reference>
<dbReference type="InterPro" id="IPR027417">
    <property type="entry name" value="P-loop_NTPase"/>
</dbReference>
<keyword evidence="9" id="KW-0460">Magnesium</keyword>
<dbReference type="PROSITE" id="PS51194">
    <property type="entry name" value="HELICASE_CTER"/>
    <property type="match status" value="1"/>
</dbReference>
<evidence type="ECO:0000256" key="7">
    <source>
        <dbReference type="ARBA" id="ARBA00022806"/>
    </source>
</evidence>
<feature type="region of interest" description="Disordered" evidence="13">
    <location>
        <begin position="514"/>
        <end position="544"/>
    </location>
</feature>
<dbReference type="PROSITE" id="PS50142">
    <property type="entry name" value="RNASE_3_2"/>
    <property type="match status" value="2"/>
</dbReference>
<evidence type="ECO:0000256" key="1">
    <source>
        <dbReference type="ARBA" id="ARBA00001936"/>
    </source>
</evidence>
<feature type="compositionally biased region" description="Acidic residues" evidence="13">
    <location>
        <begin position="1747"/>
        <end position="1761"/>
    </location>
</feature>
<dbReference type="SMART" id="SM00490">
    <property type="entry name" value="HELICc"/>
    <property type="match status" value="1"/>
</dbReference>
<feature type="region of interest" description="Disordered" evidence="13">
    <location>
        <begin position="1026"/>
        <end position="1048"/>
    </location>
</feature>
<accession>A0A5C3EMF5</accession>
<dbReference type="EMBL" id="OOIN01000041">
    <property type="protein sequence ID" value="SPO31844.1"/>
    <property type="molecule type" value="Genomic_DNA"/>
</dbReference>
<gene>
    <name evidence="19" type="ORF">UTRI_06681</name>
</gene>
<dbReference type="GO" id="GO:0031047">
    <property type="term" value="P:regulatory ncRNA-mediated gene silencing"/>
    <property type="evidence" value="ECO:0007669"/>
    <property type="project" value="UniProtKB-ARBA"/>
</dbReference>
<dbReference type="Gene3D" id="3.30.160.380">
    <property type="entry name" value="Dicer dimerisation domain"/>
    <property type="match status" value="1"/>
</dbReference>
<dbReference type="InterPro" id="IPR005034">
    <property type="entry name" value="Dicer_dimerisation"/>
</dbReference>
<feature type="compositionally biased region" description="Low complexity" evidence="13">
    <location>
        <begin position="535"/>
        <end position="544"/>
    </location>
</feature>
<dbReference type="Pfam" id="PF03368">
    <property type="entry name" value="Dicer_dimer"/>
    <property type="match status" value="1"/>
</dbReference>
<protein>
    <submittedName>
        <fullName evidence="19">Related to cell cycle control protein dicer</fullName>
    </submittedName>
</protein>
<comment type="cofactor">
    <cofactor evidence="1">
        <name>Mn(2+)</name>
        <dbReference type="ChEBI" id="CHEBI:29035"/>
    </cofactor>
</comment>